<accession>A0A165BAQ1</accession>
<evidence type="ECO:0000313" key="1">
    <source>
        <dbReference type="EMBL" id="KZV80204.1"/>
    </source>
</evidence>
<dbReference type="Proteomes" id="UP000077266">
    <property type="component" value="Unassembled WGS sequence"/>
</dbReference>
<reference evidence="1 2" key="1">
    <citation type="journal article" date="2016" name="Mol. Biol. Evol.">
        <title>Comparative Genomics of Early-Diverging Mushroom-Forming Fungi Provides Insights into the Origins of Lignocellulose Decay Capabilities.</title>
        <authorList>
            <person name="Nagy L.G."/>
            <person name="Riley R."/>
            <person name="Tritt A."/>
            <person name="Adam C."/>
            <person name="Daum C."/>
            <person name="Floudas D."/>
            <person name="Sun H."/>
            <person name="Yadav J.S."/>
            <person name="Pangilinan J."/>
            <person name="Larsson K.H."/>
            <person name="Matsuura K."/>
            <person name="Barry K."/>
            <person name="Labutti K."/>
            <person name="Kuo R."/>
            <person name="Ohm R.A."/>
            <person name="Bhattacharya S.S."/>
            <person name="Shirouzu T."/>
            <person name="Yoshinaga Y."/>
            <person name="Martin F.M."/>
            <person name="Grigoriev I.V."/>
            <person name="Hibbett D.S."/>
        </authorList>
    </citation>
    <scope>NUCLEOTIDE SEQUENCE [LARGE SCALE GENOMIC DNA]</scope>
    <source>
        <strain evidence="1 2">HHB12029</strain>
    </source>
</reference>
<dbReference type="AlphaFoldDB" id="A0A165BAQ1"/>
<proteinExistence type="predicted"/>
<protein>
    <submittedName>
        <fullName evidence="1">Uncharacterized protein</fullName>
    </submittedName>
</protein>
<gene>
    <name evidence="1" type="ORF">EXIGLDRAFT_431014</name>
</gene>
<name>A0A165BAQ1_EXIGL</name>
<evidence type="ECO:0000313" key="2">
    <source>
        <dbReference type="Proteomes" id="UP000077266"/>
    </source>
</evidence>
<keyword evidence="2" id="KW-1185">Reference proteome</keyword>
<sequence length="98" mass="11017">MDAVVCVCGGESVAAPPGHAGRSFHSALRLDRMRIVRGVLTFWWRPTSFGVSKDRLAHASDDEDPVQEASTTPKCFMCHAHVIRLRIRRNTEQERART</sequence>
<dbReference type="EMBL" id="KV426509">
    <property type="protein sequence ID" value="KZV80204.1"/>
    <property type="molecule type" value="Genomic_DNA"/>
</dbReference>
<organism evidence="1 2">
    <name type="scientific">Exidia glandulosa HHB12029</name>
    <dbReference type="NCBI Taxonomy" id="1314781"/>
    <lineage>
        <taxon>Eukaryota</taxon>
        <taxon>Fungi</taxon>
        <taxon>Dikarya</taxon>
        <taxon>Basidiomycota</taxon>
        <taxon>Agaricomycotina</taxon>
        <taxon>Agaricomycetes</taxon>
        <taxon>Auriculariales</taxon>
        <taxon>Exidiaceae</taxon>
        <taxon>Exidia</taxon>
    </lineage>
</organism>
<dbReference type="InParanoid" id="A0A165BAQ1"/>